<proteinExistence type="predicted"/>
<dbReference type="Proteomes" id="UP001157138">
    <property type="component" value="Unassembled WGS sequence"/>
</dbReference>
<name>A0ABQ6F562_9VIBR</name>
<evidence type="ECO:0000313" key="1">
    <source>
        <dbReference type="EMBL" id="GLT19685.1"/>
    </source>
</evidence>
<comment type="caution">
    <text evidence="1">The sequence shown here is derived from an EMBL/GenBank/DDBJ whole genome shotgun (WGS) entry which is preliminary data.</text>
</comment>
<protein>
    <recommendedName>
        <fullName evidence="3">Peptidase S8/S53 domain-containing protein</fullName>
    </recommendedName>
</protein>
<sequence length="102" mass="10812">MKIPGDNALATSRSLSPPADTVYTWSTGNFESGSSFAAPQLAAISALLWQAYLEHHPQQALDVPSKVTQAIKSNTRPSELGSLNTGLGLVDADKALEYVLGR</sequence>
<evidence type="ECO:0000313" key="2">
    <source>
        <dbReference type="Proteomes" id="UP001157138"/>
    </source>
</evidence>
<keyword evidence="2" id="KW-1185">Reference proteome</keyword>
<organism evidence="1 2">
    <name type="scientific">Vibrio zhanjiangensis</name>
    <dbReference type="NCBI Taxonomy" id="1046128"/>
    <lineage>
        <taxon>Bacteria</taxon>
        <taxon>Pseudomonadati</taxon>
        <taxon>Pseudomonadota</taxon>
        <taxon>Gammaproteobacteria</taxon>
        <taxon>Vibrionales</taxon>
        <taxon>Vibrionaceae</taxon>
        <taxon>Vibrio</taxon>
    </lineage>
</organism>
<dbReference type="InterPro" id="IPR036852">
    <property type="entry name" value="Peptidase_S8/S53_dom_sf"/>
</dbReference>
<accession>A0ABQ6F562</accession>
<reference evidence="2" key="1">
    <citation type="journal article" date="2019" name="Int. J. Syst. Evol. Microbiol.">
        <title>The Global Catalogue of Microorganisms (GCM) 10K type strain sequencing project: providing services to taxonomists for standard genome sequencing and annotation.</title>
        <authorList>
            <consortium name="The Broad Institute Genomics Platform"/>
            <consortium name="The Broad Institute Genome Sequencing Center for Infectious Disease"/>
            <person name="Wu L."/>
            <person name="Ma J."/>
        </authorList>
    </citation>
    <scope>NUCLEOTIDE SEQUENCE [LARGE SCALE GENOMIC DNA]</scope>
    <source>
        <strain evidence="2">NBRC 108723</strain>
    </source>
</reference>
<dbReference type="EMBL" id="BSPW01000082">
    <property type="protein sequence ID" value="GLT19685.1"/>
    <property type="molecule type" value="Genomic_DNA"/>
</dbReference>
<dbReference type="Gene3D" id="3.40.50.200">
    <property type="entry name" value="Peptidase S8/S53 domain"/>
    <property type="match status" value="1"/>
</dbReference>
<dbReference type="RefSeq" id="WP_284193523.1">
    <property type="nucleotide sequence ID" value="NZ_BSPW01000082.1"/>
</dbReference>
<evidence type="ECO:0008006" key="3">
    <source>
        <dbReference type="Google" id="ProtNLM"/>
    </source>
</evidence>
<dbReference type="SUPFAM" id="SSF52743">
    <property type="entry name" value="Subtilisin-like"/>
    <property type="match status" value="1"/>
</dbReference>
<gene>
    <name evidence="1" type="ORF">GCM10007938_34680</name>
</gene>